<dbReference type="PANTHER" id="PTHR12210">
    <property type="entry name" value="DULLARD PROTEIN PHOSPHATASE"/>
    <property type="match status" value="1"/>
</dbReference>
<feature type="region of interest" description="Disordered" evidence="1">
    <location>
        <begin position="1"/>
        <end position="29"/>
    </location>
</feature>
<dbReference type="InterPro" id="IPR004274">
    <property type="entry name" value="FCP1_dom"/>
</dbReference>
<dbReference type="Gramene" id="Kaladp0574s0004.5.v1.1">
    <property type="protein sequence ID" value="Kaladp0574s0004.5.v1.1"/>
    <property type="gene ID" value="Kaladp0574s0004.v1.1"/>
</dbReference>
<dbReference type="InterPro" id="IPR036412">
    <property type="entry name" value="HAD-like_sf"/>
</dbReference>
<feature type="compositionally biased region" description="Basic and acidic residues" evidence="1">
    <location>
        <begin position="103"/>
        <end position="113"/>
    </location>
</feature>
<dbReference type="Gramene" id="Kaladp0574s0004.3.v1.1">
    <property type="protein sequence ID" value="Kaladp0574s0004.3.v1.1"/>
    <property type="gene ID" value="Kaladp0574s0004.v1.1"/>
</dbReference>
<dbReference type="SUPFAM" id="SSF56784">
    <property type="entry name" value="HAD-like"/>
    <property type="match status" value="1"/>
</dbReference>
<dbReference type="PROSITE" id="PS50969">
    <property type="entry name" value="FCP1"/>
    <property type="match status" value="1"/>
</dbReference>
<evidence type="ECO:0000313" key="4">
    <source>
        <dbReference type="Proteomes" id="UP000594263"/>
    </source>
</evidence>
<protein>
    <recommendedName>
        <fullName evidence="2">FCP1 homology domain-containing protein</fullName>
    </recommendedName>
</protein>
<feature type="compositionally biased region" description="Basic residues" evidence="1">
    <location>
        <begin position="18"/>
        <end position="29"/>
    </location>
</feature>
<dbReference type="Proteomes" id="UP000594263">
    <property type="component" value="Unplaced"/>
</dbReference>
<dbReference type="AlphaFoldDB" id="A0A7N0VCW7"/>
<reference evidence="3" key="1">
    <citation type="submission" date="2021-01" db="UniProtKB">
        <authorList>
            <consortium name="EnsemblPlants"/>
        </authorList>
    </citation>
    <scope>IDENTIFICATION</scope>
</reference>
<dbReference type="Gramene" id="Kaladp0574s0004.1.v1.1">
    <property type="protein sequence ID" value="Kaladp0574s0004.1.v1.1"/>
    <property type="gene ID" value="Kaladp0574s0004.v1.1"/>
</dbReference>
<dbReference type="EnsemblPlants" id="Kaladp0574s0004.2.v1.1">
    <property type="protein sequence ID" value="Kaladp0574s0004.2.v1.1"/>
    <property type="gene ID" value="Kaladp0574s0004.v1.1"/>
</dbReference>
<evidence type="ECO:0000259" key="2">
    <source>
        <dbReference type="PROSITE" id="PS50969"/>
    </source>
</evidence>
<feature type="region of interest" description="Disordered" evidence="1">
    <location>
        <begin position="422"/>
        <end position="452"/>
    </location>
</feature>
<dbReference type="Gramene" id="Kaladp0574s0004.6.v1.1">
    <property type="protein sequence ID" value="Kaladp0574s0004.6.v1.1"/>
    <property type="gene ID" value="Kaladp0574s0004.v1.1"/>
</dbReference>
<organism evidence="3 4">
    <name type="scientific">Kalanchoe fedtschenkoi</name>
    <name type="common">Lavender scallops</name>
    <name type="synonym">South American air plant</name>
    <dbReference type="NCBI Taxonomy" id="63787"/>
    <lineage>
        <taxon>Eukaryota</taxon>
        <taxon>Viridiplantae</taxon>
        <taxon>Streptophyta</taxon>
        <taxon>Embryophyta</taxon>
        <taxon>Tracheophyta</taxon>
        <taxon>Spermatophyta</taxon>
        <taxon>Magnoliopsida</taxon>
        <taxon>eudicotyledons</taxon>
        <taxon>Gunneridae</taxon>
        <taxon>Pentapetalae</taxon>
        <taxon>Saxifragales</taxon>
        <taxon>Crassulaceae</taxon>
        <taxon>Kalanchoe</taxon>
    </lineage>
</organism>
<keyword evidence="4" id="KW-1185">Reference proteome</keyword>
<dbReference type="EnsemblPlants" id="Kaladp0574s0004.3.v1.1">
    <property type="protein sequence ID" value="Kaladp0574s0004.3.v1.1"/>
    <property type="gene ID" value="Kaladp0574s0004.v1.1"/>
</dbReference>
<evidence type="ECO:0000313" key="3">
    <source>
        <dbReference type="EnsemblPlants" id="Kaladp0574s0004.2.v1.1"/>
    </source>
</evidence>
<proteinExistence type="predicted"/>
<name>A0A7N0VCW7_KALFE</name>
<dbReference type="InterPro" id="IPR050365">
    <property type="entry name" value="TIM50"/>
</dbReference>
<dbReference type="Gene3D" id="3.40.50.1000">
    <property type="entry name" value="HAD superfamily/HAD-like"/>
    <property type="match status" value="1"/>
</dbReference>
<feature type="compositionally biased region" description="Basic residues" evidence="1">
    <location>
        <begin position="422"/>
        <end position="431"/>
    </location>
</feature>
<sequence length="885" mass="98254">MATSEDVANLGSVPEGKKSRKNRKRRKMKQALCVPLDGTISKQNLEAGHKTFLSYDQNNQNEHNKGNQALEESEMHDSIREGALFKRVCTQFDDIIASEDKNIEQDTLNDRPKGGKKRKLDIENNISGSGQGGLSSESCPLNNSNHHRGTEILTSGNAVTTTLKQEMLGTSSPVSVNDNLNMIAGGITTPISVNSCVKMDTIENIGDPLVNPHVNQIYDIGGTKSSEPRQVDQKMEDVVLPQTSEGISAVDVNVNGRQDENLEAATEGTLVENVNCLNEQPRSASDKDLIMLEKLKENEYCAKNVGGLFDVGTDQDIQYLKSHTRKKRRKKKKSANSHLIAYGAGDGQIAETSSIRDADNTLSAEGIMPIGAENVHVEIVRYSDDKTVLDIKENDDFDDNVVTSSEVAVGDRTQDPKICMKKKRKKNKNKNKMSSMSQLELEEGGAMTRPSSANDMTLIQSNERNFAATGKGITVSHNHLDKMSESNHCVKEVNVHKITESARSCEDQQTPMEVLKNESISTLDPSELVAREPNAEKSCKLSNVNVEDFQVDQSLACMHSGFAGQATPSVKDSSKISTASEDICDRNLTTVQEDIIDIPCVSTTKTQNASLLNTEATLLEHKKSVQLSSSDSAEDICRIISVSEAVHESVLHLSPERNCTGCPRRKLLILDLNGLLADIVAHVRSGYKPDIMVSQKAVFTRPFCESFLQFCFERFDVAVWSSRVKKNVDKVLDFLMGGLKKKLVFYWDRSHCTITRFPTVENSDKPLVLKELKKIWEKHQSHIAWEKEKYNQSNTLLLDDSPYKALRNPADTAIFPLSYQHTDVNDCSLGPGGDLRVYLEKLAMADSIPEYVRNHPFGQRPIRDTNLSWKYYKKVLSALNQSDGL</sequence>
<feature type="domain" description="FCP1 homology" evidence="2">
    <location>
        <begin position="661"/>
        <end position="842"/>
    </location>
</feature>
<accession>A0A7N0VCW7</accession>
<dbReference type="Gramene" id="Kaladp0574s0004.2.v1.1">
    <property type="protein sequence ID" value="Kaladp0574s0004.2.v1.1"/>
    <property type="gene ID" value="Kaladp0574s0004.v1.1"/>
</dbReference>
<dbReference type="SMART" id="SM00577">
    <property type="entry name" value="CPDc"/>
    <property type="match status" value="1"/>
</dbReference>
<dbReference type="EnsemblPlants" id="Kaladp0574s0004.1.v1.1">
    <property type="protein sequence ID" value="Kaladp0574s0004.1.v1.1"/>
    <property type="gene ID" value="Kaladp0574s0004.v1.1"/>
</dbReference>
<dbReference type="EnsemblPlants" id="Kaladp0574s0004.6.v1.1">
    <property type="protein sequence ID" value="Kaladp0574s0004.6.v1.1"/>
    <property type="gene ID" value="Kaladp0574s0004.v1.1"/>
</dbReference>
<evidence type="ECO:0000256" key="1">
    <source>
        <dbReference type="SAM" id="MobiDB-lite"/>
    </source>
</evidence>
<dbReference type="EnsemblPlants" id="Kaladp0574s0004.5.v1.1">
    <property type="protein sequence ID" value="Kaladp0574s0004.5.v1.1"/>
    <property type="gene ID" value="Kaladp0574s0004.v1.1"/>
</dbReference>
<feature type="region of interest" description="Disordered" evidence="1">
    <location>
        <begin position="103"/>
        <end position="140"/>
    </location>
</feature>
<dbReference type="InterPro" id="IPR023214">
    <property type="entry name" value="HAD_sf"/>
</dbReference>
<dbReference type="Pfam" id="PF03031">
    <property type="entry name" value="NIF"/>
    <property type="match status" value="1"/>
</dbReference>
<dbReference type="FunFam" id="3.40.50.1000:FF:000257">
    <property type="entry name" value="Haloacid dehalogenase-like hydrolase (HAD) superfamily protein"/>
    <property type="match status" value="1"/>
</dbReference>